<dbReference type="PANTHER" id="PTHR34406">
    <property type="entry name" value="PROTEIN YCEI"/>
    <property type="match status" value="1"/>
</dbReference>
<sequence>MSNLQQLDGTYTIDPVHSRLGFITRHAMVTKVRGSFNEFEGSATTGAGLTDARIDVTAQIASIDTRNADRDGHLRTNDFFDAEQFPTLNFRSTDVTAKDEDTLRVAGDLTIKGVTKPVTIDFEFGGIATDPYGNERIGFEGSTTVNRKDFGMEFNAALETGGVLVGEKVTLELEISAIKNA</sequence>
<keyword evidence="4" id="KW-1185">Reference proteome</keyword>
<evidence type="ECO:0000259" key="2">
    <source>
        <dbReference type="SMART" id="SM00867"/>
    </source>
</evidence>
<dbReference type="Pfam" id="PF04264">
    <property type="entry name" value="YceI"/>
    <property type="match status" value="1"/>
</dbReference>
<comment type="similarity">
    <text evidence="1">Belongs to the UPF0312 family.</text>
</comment>
<evidence type="ECO:0000313" key="4">
    <source>
        <dbReference type="Proteomes" id="UP001157126"/>
    </source>
</evidence>
<dbReference type="EMBL" id="BSUO01000001">
    <property type="protein sequence ID" value="GMA42310.1"/>
    <property type="molecule type" value="Genomic_DNA"/>
</dbReference>
<dbReference type="Gene3D" id="2.40.128.110">
    <property type="entry name" value="Lipid/polyisoprenoid-binding, YceI-like"/>
    <property type="match status" value="1"/>
</dbReference>
<comment type="caution">
    <text evidence="3">The sequence shown here is derived from an EMBL/GenBank/DDBJ whole genome shotgun (WGS) entry which is preliminary data.</text>
</comment>
<reference evidence="4" key="1">
    <citation type="journal article" date="2019" name="Int. J. Syst. Evol. Microbiol.">
        <title>The Global Catalogue of Microorganisms (GCM) 10K type strain sequencing project: providing services to taxonomists for standard genome sequencing and annotation.</title>
        <authorList>
            <consortium name="The Broad Institute Genomics Platform"/>
            <consortium name="The Broad Institute Genome Sequencing Center for Infectious Disease"/>
            <person name="Wu L."/>
            <person name="Ma J."/>
        </authorList>
    </citation>
    <scope>NUCLEOTIDE SEQUENCE [LARGE SCALE GENOMIC DNA]</scope>
    <source>
        <strain evidence="4">NBRC 113072</strain>
    </source>
</reference>
<evidence type="ECO:0000256" key="1">
    <source>
        <dbReference type="ARBA" id="ARBA00008812"/>
    </source>
</evidence>
<proteinExistence type="inferred from homology"/>
<dbReference type="SMART" id="SM00867">
    <property type="entry name" value="YceI"/>
    <property type="match status" value="1"/>
</dbReference>
<dbReference type="PANTHER" id="PTHR34406:SF1">
    <property type="entry name" value="PROTEIN YCEI"/>
    <property type="match status" value="1"/>
</dbReference>
<protein>
    <submittedName>
        <fullName evidence="3">Polyisoprenoid-binding protein</fullName>
    </submittedName>
</protein>
<organism evidence="3 4">
    <name type="scientific">Mobilicoccus caccae</name>
    <dbReference type="NCBI Taxonomy" id="1859295"/>
    <lineage>
        <taxon>Bacteria</taxon>
        <taxon>Bacillati</taxon>
        <taxon>Actinomycetota</taxon>
        <taxon>Actinomycetes</taxon>
        <taxon>Micrococcales</taxon>
        <taxon>Dermatophilaceae</taxon>
        <taxon>Mobilicoccus</taxon>
    </lineage>
</organism>
<gene>
    <name evidence="3" type="ORF">GCM10025883_43550</name>
</gene>
<dbReference type="RefSeq" id="WP_284305747.1">
    <property type="nucleotide sequence ID" value="NZ_BSUO01000001.1"/>
</dbReference>
<dbReference type="Proteomes" id="UP001157126">
    <property type="component" value="Unassembled WGS sequence"/>
</dbReference>
<accession>A0ABQ6IWJ8</accession>
<name>A0ABQ6IWJ8_9MICO</name>
<evidence type="ECO:0000313" key="3">
    <source>
        <dbReference type="EMBL" id="GMA42310.1"/>
    </source>
</evidence>
<dbReference type="InterPro" id="IPR036761">
    <property type="entry name" value="TTHA0802/YceI-like_sf"/>
</dbReference>
<feature type="domain" description="Lipid/polyisoprenoid-binding YceI-like" evidence="2">
    <location>
        <begin position="10"/>
        <end position="178"/>
    </location>
</feature>
<dbReference type="InterPro" id="IPR007372">
    <property type="entry name" value="Lipid/polyisoprenoid-bd_YceI"/>
</dbReference>
<dbReference type="SUPFAM" id="SSF101874">
    <property type="entry name" value="YceI-like"/>
    <property type="match status" value="1"/>
</dbReference>